<dbReference type="EMBL" id="BSPC01000034">
    <property type="protein sequence ID" value="GLS20801.1"/>
    <property type="molecule type" value="Genomic_DNA"/>
</dbReference>
<name>A0ABQ6CKB6_9HYPH</name>
<reference evidence="3" key="1">
    <citation type="journal article" date="2019" name="Int. J. Syst. Evol. Microbiol.">
        <title>The Global Catalogue of Microorganisms (GCM) 10K type strain sequencing project: providing services to taxonomists for standard genome sequencing and annotation.</title>
        <authorList>
            <consortium name="The Broad Institute Genomics Platform"/>
            <consortium name="The Broad Institute Genome Sequencing Center for Infectious Disease"/>
            <person name="Wu L."/>
            <person name="Ma J."/>
        </authorList>
    </citation>
    <scope>NUCLEOTIDE SEQUENCE [LARGE SCALE GENOMIC DNA]</scope>
    <source>
        <strain evidence="3">NBRC 101365</strain>
    </source>
</reference>
<sequence>MLIFAEKRDNSDWTQARLRQNAGRAPSLPPPRARRRRLFDDPHLLVDSIKVKTPAFRRPERDNHTVTPQDWC</sequence>
<gene>
    <name evidence="2" type="ORF">GCM10007874_38180</name>
</gene>
<proteinExistence type="predicted"/>
<dbReference type="Proteomes" id="UP001156882">
    <property type="component" value="Unassembled WGS sequence"/>
</dbReference>
<feature type="compositionally biased region" description="Basic and acidic residues" evidence="1">
    <location>
        <begin position="1"/>
        <end position="11"/>
    </location>
</feature>
<feature type="region of interest" description="Disordered" evidence="1">
    <location>
        <begin position="1"/>
        <end position="35"/>
    </location>
</feature>
<protein>
    <recommendedName>
        <fullName evidence="4">Transposase</fullName>
    </recommendedName>
</protein>
<evidence type="ECO:0000313" key="2">
    <source>
        <dbReference type="EMBL" id="GLS20801.1"/>
    </source>
</evidence>
<evidence type="ECO:0000256" key="1">
    <source>
        <dbReference type="SAM" id="MobiDB-lite"/>
    </source>
</evidence>
<evidence type="ECO:0008006" key="4">
    <source>
        <dbReference type="Google" id="ProtNLM"/>
    </source>
</evidence>
<evidence type="ECO:0000313" key="3">
    <source>
        <dbReference type="Proteomes" id="UP001156882"/>
    </source>
</evidence>
<accession>A0ABQ6CKB6</accession>
<keyword evidence="3" id="KW-1185">Reference proteome</keyword>
<organism evidence="2 3">
    <name type="scientific">Labrys miyagiensis</name>
    <dbReference type="NCBI Taxonomy" id="346912"/>
    <lineage>
        <taxon>Bacteria</taxon>
        <taxon>Pseudomonadati</taxon>
        <taxon>Pseudomonadota</taxon>
        <taxon>Alphaproteobacteria</taxon>
        <taxon>Hyphomicrobiales</taxon>
        <taxon>Xanthobacteraceae</taxon>
        <taxon>Labrys</taxon>
    </lineage>
</organism>
<comment type="caution">
    <text evidence="2">The sequence shown here is derived from an EMBL/GenBank/DDBJ whole genome shotgun (WGS) entry which is preliminary data.</text>
</comment>
<dbReference type="RefSeq" id="WP_284313877.1">
    <property type="nucleotide sequence ID" value="NZ_BSPC01000034.1"/>
</dbReference>